<gene>
    <name evidence="2" type="ORF">ATO12_00445</name>
</gene>
<name>A0A023BZA1_9FLAO</name>
<accession>A0A023BZA1</accession>
<feature type="signal peptide" evidence="1">
    <location>
        <begin position="1"/>
        <end position="19"/>
    </location>
</feature>
<proteinExistence type="predicted"/>
<evidence type="ECO:0000313" key="3">
    <source>
        <dbReference type="Proteomes" id="UP000023541"/>
    </source>
</evidence>
<organism evidence="2 3">
    <name type="scientific">Aquimarina atlantica</name>
    <dbReference type="NCBI Taxonomy" id="1317122"/>
    <lineage>
        <taxon>Bacteria</taxon>
        <taxon>Pseudomonadati</taxon>
        <taxon>Bacteroidota</taxon>
        <taxon>Flavobacteriia</taxon>
        <taxon>Flavobacteriales</taxon>
        <taxon>Flavobacteriaceae</taxon>
        <taxon>Aquimarina</taxon>
    </lineage>
</organism>
<dbReference type="SUPFAM" id="SSF48452">
    <property type="entry name" value="TPR-like"/>
    <property type="match status" value="1"/>
</dbReference>
<feature type="chain" id="PRO_5001512054" description="Dihydrolipoamide dehydrogenase" evidence="1">
    <location>
        <begin position="20"/>
        <end position="280"/>
    </location>
</feature>
<comment type="caution">
    <text evidence="2">The sequence shown here is derived from an EMBL/GenBank/DDBJ whole genome shotgun (WGS) entry which is preliminary data.</text>
</comment>
<dbReference type="Gene3D" id="1.25.40.10">
    <property type="entry name" value="Tetratricopeptide repeat domain"/>
    <property type="match status" value="1"/>
</dbReference>
<dbReference type="InterPro" id="IPR011990">
    <property type="entry name" value="TPR-like_helical_dom_sf"/>
</dbReference>
<dbReference type="Proteomes" id="UP000023541">
    <property type="component" value="Unassembled WGS sequence"/>
</dbReference>
<dbReference type="eggNOG" id="COG0790">
    <property type="taxonomic scope" value="Bacteria"/>
</dbReference>
<keyword evidence="1" id="KW-0732">Signal</keyword>
<keyword evidence="3" id="KW-1185">Reference proteome</keyword>
<evidence type="ECO:0000313" key="2">
    <source>
        <dbReference type="EMBL" id="EZH75279.1"/>
    </source>
</evidence>
<evidence type="ECO:0008006" key="4">
    <source>
        <dbReference type="Google" id="ProtNLM"/>
    </source>
</evidence>
<dbReference type="STRING" id="1317122.ATO12_00445"/>
<dbReference type="OrthoDB" id="187854at2"/>
<protein>
    <recommendedName>
        <fullName evidence="4">Dihydrolipoamide dehydrogenase</fullName>
    </recommendedName>
</protein>
<dbReference type="RefSeq" id="WP_034239063.1">
    <property type="nucleotide sequence ID" value="NZ_AQRA01000001.1"/>
</dbReference>
<evidence type="ECO:0000256" key="1">
    <source>
        <dbReference type="SAM" id="SignalP"/>
    </source>
</evidence>
<dbReference type="Pfam" id="PF11138">
    <property type="entry name" value="DUF2911"/>
    <property type="match status" value="1"/>
</dbReference>
<dbReference type="AlphaFoldDB" id="A0A023BZA1"/>
<reference evidence="2 3" key="1">
    <citation type="submission" date="2014-04" db="EMBL/GenBank/DDBJ databases">
        <title>Aquimarina sp. 22II-S11-z7 Genome Sequencing.</title>
        <authorList>
            <person name="Lai Q."/>
        </authorList>
    </citation>
    <scope>NUCLEOTIDE SEQUENCE [LARGE SCALE GENOMIC DNA]</scope>
    <source>
        <strain evidence="2 3">22II-S11-z7</strain>
    </source>
</reference>
<sequence>MKKIILFLSMALFSLGIEAQVKAPQPSPASKIEQVIGLTDVSVEYSRPSMRGRAIFGNLVPYDKLWRTGANKNTQITFSDDVKVAGKELKKGTYAIYTKPGKENWEIIFYSDANNWGTPQKWDDTKVAATATVKANTLPMNVETFTIMFSDFKMDSAVMNFIWANTEAAVTITTAAKAQTIASIEKTMAGPTDRDHYLAATFYKDSGEFAKAKEHIDKAISLRKEPAFWYHRQQSLIYSLAGDKDGAIKAAKTSLELAEKAGNADYVKMNKDSLAEWGAK</sequence>
<dbReference type="EMBL" id="AQRA01000001">
    <property type="protein sequence ID" value="EZH75279.1"/>
    <property type="molecule type" value="Genomic_DNA"/>
</dbReference>
<dbReference type="InterPro" id="IPR021314">
    <property type="entry name" value="DUF2911"/>
</dbReference>